<gene>
    <name evidence="3" type="ORF">SAMN05216466_105251</name>
</gene>
<dbReference type="Proteomes" id="UP000199706">
    <property type="component" value="Unassembled WGS sequence"/>
</dbReference>
<protein>
    <submittedName>
        <fullName evidence="3">Relaxase/Mobilisation nuclease domain-containing protein</fullName>
    </submittedName>
</protein>
<sequence>MIVRIFNAGISTGESPVNYLLSERDHAGEQRAVMPFVLSGNPDTTIAVINSIQRKHKYVSGAIAFRDTERPTREQLHGVIRTFKETFCPGLSGDQFNSLFVLHEDKGNTEVHFVVPMIEFASGRGKRMNIHPPGGQNVRLYEAFTQVMNHRLGYAQVIADPLKLAMSGFERRTKVGQRDRDNKLFLHKRLTRMIRSGEVASRDQLCHVLSEEFGVEITRQGRDYISAKFPGDAKAKRFRGPFYRADADYGRLLQQAQEVKQDRYLSPAEYEQARTTLGALVEVRRQFNVQAYLSPRRLRPASSRPVPRTTYKPITKTQKEISMKPEVAAIKQIVRDAMEAVGLIRAGRPLATIRRSKADVLTSMRSIRERAVYQPDEDRAHTDMDLVHEVEGALGAIQSDINGATSDVNHAKTSGERSRAELRLIRLTAQKRRLQMQLEQARVRQLNNIARNKLLSR</sequence>
<proteinExistence type="predicted"/>
<evidence type="ECO:0000313" key="4">
    <source>
        <dbReference type="Proteomes" id="UP000199706"/>
    </source>
</evidence>
<dbReference type="AlphaFoldDB" id="A0A1G7X990"/>
<reference evidence="3 4" key="1">
    <citation type="submission" date="2016-10" db="EMBL/GenBank/DDBJ databases">
        <authorList>
            <person name="de Groot N.N."/>
        </authorList>
    </citation>
    <scope>NUCLEOTIDE SEQUENCE [LARGE SCALE GENOMIC DNA]</scope>
    <source>
        <strain evidence="3 4">LMG 2247</strain>
    </source>
</reference>
<keyword evidence="1" id="KW-0175">Coiled coil</keyword>
<dbReference type="InterPro" id="IPR005094">
    <property type="entry name" value="Endonuclease_MobA/VirD2"/>
</dbReference>
<dbReference type="RefSeq" id="WP_090685091.1">
    <property type="nucleotide sequence ID" value="NZ_FNCJ01000005.1"/>
</dbReference>
<organism evidence="3 4">
    <name type="scientific">Paraburkholderia phenazinium</name>
    <dbReference type="NCBI Taxonomy" id="60549"/>
    <lineage>
        <taxon>Bacteria</taxon>
        <taxon>Pseudomonadati</taxon>
        <taxon>Pseudomonadota</taxon>
        <taxon>Betaproteobacteria</taxon>
        <taxon>Burkholderiales</taxon>
        <taxon>Burkholderiaceae</taxon>
        <taxon>Paraburkholderia</taxon>
    </lineage>
</organism>
<feature type="domain" description="MobA/VirD2-like nuclease" evidence="2">
    <location>
        <begin position="54"/>
        <end position="124"/>
    </location>
</feature>
<evidence type="ECO:0000256" key="1">
    <source>
        <dbReference type="SAM" id="Coils"/>
    </source>
</evidence>
<evidence type="ECO:0000259" key="2">
    <source>
        <dbReference type="Pfam" id="PF03432"/>
    </source>
</evidence>
<feature type="coiled-coil region" evidence="1">
    <location>
        <begin position="417"/>
        <end position="444"/>
    </location>
</feature>
<evidence type="ECO:0000313" key="3">
    <source>
        <dbReference type="EMBL" id="SDG80752.1"/>
    </source>
</evidence>
<name>A0A1G7X990_9BURK</name>
<dbReference type="EMBL" id="FNCJ01000005">
    <property type="protein sequence ID" value="SDG80752.1"/>
    <property type="molecule type" value="Genomic_DNA"/>
</dbReference>
<accession>A0A1G7X990</accession>
<dbReference type="Pfam" id="PF03432">
    <property type="entry name" value="Relaxase"/>
    <property type="match status" value="1"/>
</dbReference>
<dbReference type="OrthoDB" id="5351104at2"/>